<dbReference type="Gene3D" id="3.40.50.410">
    <property type="entry name" value="von Willebrand factor, type A domain"/>
    <property type="match status" value="1"/>
</dbReference>
<dbReference type="Gene3D" id="2.60.40.3440">
    <property type="match status" value="1"/>
</dbReference>
<dbReference type="CDD" id="cd00198">
    <property type="entry name" value="vWFA"/>
    <property type="match status" value="1"/>
</dbReference>
<evidence type="ECO:0000313" key="4">
    <source>
        <dbReference type="Proteomes" id="UP000016570"/>
    </source>
</evidence>
<reference evidence="3 4" key="1">
    <citation type="submission" date="2013-09" db="EMBL/GenBank/DDBJ databases">
        <title>Whole genome shotgun sequence of Vibrio proteolyticus NBRC 13287.</title>
        <authorList>
            <person name="Isaki S."/>
            <person name="Hosoyama A."/>
            <person name="Numata M."/>
            <person name="Hashimoto M."/>
            <person name="Hosoyama Y."/>
            <person name="Tsuchikane K."/>
            <person name="Noguchi M."/>
            <person name="Hirakata S."/>
            <person name="Ichikawa N."/>
            <person name="Ohji S."/>
            <person name="Yamazoe A."/>
            <person name="Fujita N."/>
        </authorList>
    </citation>
    <scope>NUCLEOTIDE SEQUENCE [LARGE SCALE GENOMIC DNA]</scope>
    <source>
        <strain evidence="3 4">NBRC 13287</strain>
    </source>
</reference>
<keyword evidence="4" id="KW-1185">Reference proteome</keyword>
<dbReference type="EMBL" id="BATJ01000001">
    <property type="protein sequence ID" value="GAD65228.1"/>
    <property type="molecule type" value="Genomic_DNA"/>
</dbReference>
<protein>
    <recommendedName>
        <fullName evidence="2">VWFA domain-containing protein</fullName>
    </recommendedName>
</protein>
<dbReference type="InterPro" id="IPR040853">
    <property type="entry name" value="RapA2_cadherin-like"/>
</dbReference>
<dbReference type="InterPro" id="IPR001343">
    <property type="entry name" value="Hemolysn_Ca-bd"/>
</dbReference>
<dbReference type="eggNOG" id="COG1361">
    <property type="taxonomic scope" value="Bacteria"/>
</dbReference>
<dbReference type="PROSITE" id="PS00330">
    <property type="entry name" value="HEMOLYSIN_CALCIUM"/>
    <property type="match status" value="3"/>
</dbReference>
<keyword evidence="1" id="KW-0106">Calcium</keyword>
<organism evidence="3 4">
    <name type="scientific">Vibrio proteolyticus NBRC 13287</name>
    <dbReference type="NCBI Taxonomy" id="1219065"/>
    <lineage>
        <taxon>Bacteria</taxon>
        <taxon>Pseudomonadati</taxon>
        <taxon>Pseudomonadota</taxon>
        <taxon>Gammaproteobacteria</taxon>
        <taxon>Vibrionales</taxon>
        <taxon>Vibrionaceae</taxon>
        <taxon>Vibrio</taxon>
    </lineage>
</organism>
<dbReference type="Pfam" id="PF00353">
    <property type="entry name" value="HemolysinCabind"/>
    <property type="match status" value="4"/>
</dbReference>
<dbReference type="InterPro" id="IPR011049">
    <property type="entry name" value="Serralysin-like_metalloprot_C"/>
</dbReference>
<dbReference type="NCBIfam" id="NF012211">
    <property type="entry name" value="tand_rpt_95"/>
    <property type="match status" value="2"/>
</dbReference>
<dbReference type="Pfam" id="PF13519">
    <property type="entry name" value="VWA_2"/>
    <property type="match status" value="1"/>
</dbReference>
<dbReference type="Gene3D" id="2.60.40.1200">
    <property type="match status" value="1"/>
</dbReference>
<comment type="caution">
    <text evidence="3">The sequence shown here is derived from an EMBL/GenBank/DDBJ whole genome shotgun (WGS) entry which is preliminary data.</text>
</comment>
<evidence type="ECO:0000256" key="1">
    <source>
        <dbReference type="ARBA" id="ARBA00022837"/>
    </source>
</evidence>
<dbReference type="Gene3D" id="2.150.10.10">
    <property type="entry name" value="Serralysin-like metalloprotease, C-terminal"/>
    <property type="match status" value="1"/>
</dbReference>
<dbReference type="InterPro" id="IPR018511">
    <property type="entry name" value="Hemolysin-typ_Ca-bd_CS"/>
</dbReference>
<accession>U3BER8</accession>
<evidence type="ECO:0000313" key="3">
    <source>
        <dbReference type="EMBL" id="GAD65228.1"/>
    </source>
</evidence>
<dbReference type="GO" id="GO:0005509">
    <property type="term" value="F:calcium ion binding"/>
    <property type="evidence" value="ECO:0007669"/>
    <property type="project" value="InterPro"/>
</dbReference>
<dbReference type="InterPro" id="IPR036465">
    <property type="entry name" value="vWFA_dom_sf"/>
</dbReference>
<evidence type="ECO:0000259" key="2">
    <source>
        <dbReference type="PROSITE" id="PS50234"/>
    </source>
</evidence>
<dbReference type="Pfam" id="PF17963">
    <property type="entry name" value="Big_9"/>
    <property type="match status" value="1"/>
</dbReference>
<sequence>ETLTFTATDPSGESVSQAVDFTVLPVVDIADDSADVVEETPTIINVLGNDSFEGTPVVSVAPGQGPSNGSIMVNADGTITYTPNDNYNGADSFTYTVTSGGVTETATVAINVTPVNDTPIASPTVIETLEDTSVLIAWSQMGVSDIDTADDQLGVQATALPANGTLEYQDSNGVWQLVAMDQILSKSDFDSGKVRFTPELNESGYDQHEQAGVGDQHQDYAQFSFKPTDGDVTGDEVSISIDVTPVADKPNLDVTNPELALPQQNFNVSTWSGVNIGGHGGNGVQGSTLVNAINALSSENAATSQIANAQQLGTNATPADTAVLITGLAYLEAGVSYDFVGNADDSFALLIGGAMTDVARWGSNSGSIQGDSFTPTVSGFYPISIYHHNQSGPGNFDLNVKIDGQDAVDLSNSHLSVVTDAQALQETDIRTSDLMSVDGVEVYQVYGVNEGAQDTRIPLSEISSSLVDSDDSETLTLTLEGLPVGATLSDGVNEFEMTDSGQVVDITDWDLDSLSVLPPAGSSDDFSITVTSTASEHYSDSTASSVAQIDVTVYPNVPTIAQDDSALGQEDTTVSGNVLANDTDPDSALSVVQFEVNGVEHPSGDTVALNEGALTLNPDGSYEFVPSQHWSGDVPTIVYTTNTGKTATLDISVEAVADAPLISVNVGDLQQVNAVPDFSTLPEDIREQINTGNLNIGGIAFEHVDTAPAFNNGNAGNDLMIAPDGAAPQSFVGDTQAANVNEQGSDMFIGTSGNDSFYGGNGSQDSETAIDSVVYQGSVSEYVIEYRGYEHADQPYWLVKDSLERDTSSDNSPHTDDGDHLYGIERLYFKDGIIELHPDGTHEILTDKVIPVEVDVALVDTDGSETLNDDIVITGIPDGVSLLVNGQEVTRGSDGAYTLSLDNDGDASFELKVPYNYQGTLDFPIEVTAASVENSNNDTAEQSVTENLSFRDYVLSTGSYGDDTIEGSEEHDLIVGDVRGLQIVAGEDYNIAFVLDTSGSMGWDVETAKSELLVVFDTLLESAQGDHAGQVNVLITDFSTGLNHSVSVDLSSSDPRSQFVSALNQIGDQGSGNTNYEAAFKGAVDWFATQEGGNNITYFISDGEPQYATEDDLYAYQFDELYLDYDAANNKLITLADILPSNYTSGVVMYKGQEIIDKNGKLYSPLTGARLGDMSKNNISYDYYDRANVTQQSQHMYQLLALMSSVEAIGIGYYLDQDTLDDYDSDGVVDTAIDVSDLSNVILGKEIDLLQGGDTIDAKSGDDILFGDLVQFDGISGQGVPAIQKYVAAQTGEELSAVNARDIHEYIREHVEEFDQSRTNDKADTLVGGEGNDILFGQGGDDTLDGGLGNDILIGGTGQDTLIGGLGDDILTGGADADIFKWTEGSLDNGTDVVEDFQRGEDVLDFSDIVGETGHNTMDELLSSIQVEISGNDLTLDIPHGETGESQTIVIKNGADAFSDMISADPSGFAQDVLNSLTKHNVDS</sequence>
<dbReference type="PRINTS" id="PR00313">
    <property type="entry name" value="CABNDNGRPT"/>
</dbReference>
<proteinExistence type="predicted"/>
<dbReference type="SUPFAM" id="SSF51120">
    <property type="entry name" value="beta-Roll"/>
    <property type="match status" value="1"/>
</dbReference>
<dbReference type="RefSeq" id="WP_021703220.1">
    <property type="nucleotide sequence ID" value="NZ_BATJ01000001.1"/>
</dbReference>
<dbReference type="eggNOG" id="COG2982">
    <property type="taxonomic scope" value="Bacteria"/>
</dbReference>
<dbReference type="PROSITE" id="PS50234">
    <property type="entry name" value="VWFA"/>
    <property type="match status" value="1"/>
</dbReference>
<dbReference type="Proteomes" id="UP000016570">
    <property type="component" value="Unassembled WGS sequence"/>
</dbReference>
<dbReference type="SUPFAM" id="SSF53300">
    <property type="entry name" value="vWA-like"/>
    <property type="match status" value="1"/>
</dbReference>
<feature type="domain" description="VWFA" evidence="2">
    <location>
        <begin position="990"/>
        <end position="1113"/>
    </location>
</feature>
<feature type="non-terminal residue" evidence="3">
    <location>
        <position position="1"/>
    </location>
</feature>
<dbReference type="InterPro" id="IPR002035">
    <property type="entry name" value="VWF_A"/>
</dbReference>
<dbReference type="Pfam" id="PF17803">
    <property type="entry name" value="Cadherin_4"/>
    <property type="match status" value="1"/>
</dbReference>
<dbReference type="eggNOG" id="COG2931">
    <property type="taxonomic scope" value="Bacteria"/>
</dbReference>
<dbReference type="STRING" id="1219065.VPR01S_01_00010"/>
<name>U3BER8_VIBPR</name>
<gene>
    <name evidence="3" type="ORF">VPR01S_01_00010</name>
</gene>